<evidence type="ECO:0000256" key="5">
    <source>
        <dbReference type="ARBA" id="ARBA00023237"/>
    </source>
</evidence>
<sequence>MLDYNKKNIMKKIKLFIAIFTLGIIVLSCEDPLERTAVGRFSEDSVFNDETLTDLVVANLFARARFLPGSNDLNPSRLVVDACAGGYSRTFGGWPGGYQFTRGLFTELGTGGQGTNEYWDWALVREINEVIFKLKSEGNTLPQEYTDTRIGELHFLRAWVYFQKVKRYGGVPIITEPQSFDLALDELQIPRNSEEETYDFIAEECDLAVSLLADKMQQGGRPTHWAALALKSRAMLYAGSIGEFGNMQLNGLLGISNPDKYWQLSYDASKKIINEGPFTLYGDNPSSFEEAENLYYDLFTKDAELGNNNEAIFTEVFGGQGARPEDWERWCAPAVVSGTTFLNTYLETFEMYEYIDGTPGTLDRSTLVPGVFHDMDNFIGRKDPRCRANIFLPEVEYGGQTVWMHEGLYVNGVLETSNIDGIDVPAKGPSRDIERTGMFNRKRCNEQFLVGPSRGQGGTDYMVFRLGEMYLNLAEAAYALGRDSEGLEALNRIRRRVNMPDKLTINWSVIQNERAVELAFEQHRYWDLRRWRIAHIELDRRASKGNKYTGVRWRKDYDNPGMYEIIHTTTGTATDSWDRIFEEHHYYFPIGLARIQRSPALVENPGYE</sequence>
<feature type="domain" description="SusD-like N-terminal" evidence="7">
    <location>
        <begin position="145"/>
        <end position="236"/>
    </location>
</feature>
<gene>
    <name evidence="8" type="ORF">FUA26_04705</name>
</gene>
<accession>A0A5C7B012</accession>
<evidence type="ECO:0000313" key="8">
    <source>
        <dbReference type="EMBL" id="TXE13099.1"/>
    </source>
</evidence>
<evidence type="ECO:0000256" key="2">
    <source>
        <dbReference type="ARBA" id="ARBA00006275"/>
    </source>
</evidence>
<dbReference type="GO" id="GO:0009279">
    <property type="term" value="C:cell outer membrane"/>
    <property type="evidence" value="ECO:0007669"/>
    <property type="project" value="UniProtKB-SubCell"/>
</dbReference>
<dbReference type="InterPro" id="IPR011990">
    <property type="entry name" value="TPR-like_helical_dom_sf"/>
</dbReference>
<dbReference type="Pfam" id="PF07980">
    <property type="entry name" value="SusD_RagB"/>
    <property type="match status" value="1"/>
</dbReference>
<evidence type="ECO:0000259" key="7">
    <source>
        <dbReference type="Pfam" id="PF14322"/>
    </source>
</evidence>
<dbReference type="InterPro" id="IPR033985">
    <property type="entry name" value="SusD-like_N"/>
</dbReference>
<feature type="domain" description="RagB/SusD" evidence="6">
    <location>
        <begin position="310"/>
        <end position="607"/>
    </location>
</feature>
<evidence type="ECO:0000256" key="3">
    <source>
        <dbReference type="ARBA" id="ARBA00022729"/>
    </source>
</evidence>
<proteinExistence type="inferred from homology"/>
<keyword evidence="5" id="KW-0998">Cell outer membrane</keyword>
<dbReference type="Gene3D" id="1.25.40.390">
    <property type="match status" value="1"/>
</dbReference>
<organism evidence="8 9">
    <name type="scientific">Seonamhaeicola algicola</name>
    <dbReference type="NCBI Taxonomy" id="1719036"/>
    <lineage>
        <taxon>Bacteria</taxon>
        <taxon>Pseudomonadati</taxon>
        <taxon>Bacteroidota</taxon>
        <taxon>Flavobacteriia</taxon>
        <taxon>Flavobacteriales</taxon>
        <taxon>Flavobacteriaceae</taxon>
    </lineage>
</organism>
<dbReference type="Pfam" id="PF14322">
    <property type="entry name" value="SusD-like_3"/>
    <property type="match status" value="1"/>
</dbReference>
<dbReference type="Proteomes" id="UP000321790">
    <property type="component" value="Unassembled WGS sequence"/>
</dbReference>
<evidence type="ECO:0000259" key="6">
    <source>
        <dbReference type="Pfam" id="PF07980"/>
    </source>
</evidence>
<dbReference type="AlphaFoldDB" id="A0A5C7B012"/>
<dbReference type="EMBL" id="VOSC01000012">
    <property type="protein sequence ID" value="TXE13099.1"/>
    <property type="molecule type" value="Genomic_DNA"/>
</dbReference>
<name>A0A5C7B012_9FLAO</name>
<keyword evidence="4" id="KW-0472">Membrane</keyword>
<comment type="subcellular location">
    <subcellularLocation>
        <location evidence="1">Cell outer membrane</location>
    </subcellularLocation>
</comment>
<keyword evidence="3" id="KW-0732">Signal</keyword>
<dbReference type="OrthoDB" id="5694214at2"/>
<dbReference type="InterPro" id="IPR012944">
    <property type="entry name" value="SusD_RagB_dom"/>
</dbReference>
<evidence type="ECO:0000256" key="4">
    <source>
        <dbReference type="ARBA" id="ARBA00023136"/>
    </source>
</evidence>
<dbReference type="SUPFAM" id="SSF48452">
    <property type="entry name" value="TPR-like"/>
    <property type="match status" value="1"/>
</dbReference>
<protein>
    <submittedName>
        <fullName evidence="8">RagB/SusD family nutrient uptake outer membrane protein</fullName>
    </submittedName>
</protein>
<keyword evidence="9" id="KW-1185">Reference proteome</keyword>
<evidence type="ECO:0000313" key="9">
    <source>
        <dbReference type="Proteomes" id="UP000321790"/>
    </source>
</evidence>
<comment type="similarity">
    <text evidence="2">Belongs to the SusD family.</text>
</comment>
<comment type="caution">
    <text evidence="8">The sequence shown here is derived from an EMBL/GenBank/DDBJ whole genome shotgun (WGS) entry which is preliminary data.</text>
</comment>
<evidence type="ECO:0000256" key="1">
    <source>
        <dbReference type="ARBA" id="ARBA00004442"/>
    </source>
</evidence>
<dbReference type="PROSITE" id="PS51257">
    <property type="entry name" value="PROKAR_LIPOPROTEIN"/>
    <property type="match status" value="1"/>
</dbReference>
<reference evidence="9" key="1">
    <citation type="submission" date="2019-08" db="EMBL/GenBank/DDBJ databases">
        <title>Seonamhaeicola sediminis sp. nov., isolated from marine sediment.</title>
        <authorList>
            <person name="Cao W.R."/>
        </authorList>
    </citation>
    <scope>NUCLEOTIDE SEQUENCE [LARGE SCALE GENOMIC DNA]</scope>
    <source>
        <strain evidence="9">Gy8</strain>
    </source>
</reference>